<dbReference type="PANTHER" id="PTHR20855">
    <property type="entry name" value="ADIPOR/PROGESTIN RECEPTOR-RELATED"/>
    <property type="match status" value="1"/>
</dbReference>
<feature type="transmembrane region" description="Helical" evidence="7">
    <location>
        <begin position="147"/>
        <end position="166"/>
    </location>
</feature>
<feature type="transmembrane region" description="Helical" evidence="7">
    <location>
        <begin position="280"/>
        <end position="300"/>
    </location>
</feature>
<keyword evidence="5 7" id="KW-0472">Membrane</keyword>
<evidence type="ECO:0000313" key="8">
    <source>
        <dbReference type="EMBL" id="KAA6416140.1"/>
    </source>
</evidence>
<dbReference type="InterPro" id="IPR004254">
    <property type="entry name" value="AdipoR/HlyIII-related"/>
</dbReference>
<comment type="subcellular location">
    <subcellularLocation>
        <location evidence="1">Membrane</location>
        <topology evidence="1">Multi-pass membrane protein</topology>
    </subcellularLocation>
</comment>
<keyword evidence="3 7" id="KW-0812">Transmembrane</keyword>
<keyword evidence="4 7" id="KW-1133">Transmembrane helix</keyword>
<evidence type="ECO:0000313" key="9">
    <source>
        <dbReference type="Proteomes" id="UP000324767"/>
    </source>
</evidence>
<feature type="binding site" evidence="6">
    <location>
        <position position="278"/>
    </location>
    <ligand>
        <name>Zn(2+)</name>
        <dbReference type="ChEBI" id="CHEBI:29105"/>
    </ligand>
</feature>
<sequence length="311" mass="35615">MEGAIRLRTVNIRESERSDIAPENRRDQVNEYVLCAWHELPLWQQDNEWIYSGYRPVSGSLVTSLKSLGYIHNETVNIYSHLLGALFFATAPFHAYRAIYPQYPSTTPADLFVFSTFFFGVALCFLLSATFHIISNHSQRVAEFGNQLDYLGVVLLMWGSTIPTVYYGFYCDPRLQKLYWTMISALAIACAVTTLNPRFRRPELRPYRAAMYTGLGLSAMIFIVHGIMKYGWSMQNQRMSLSWMGLMTAFNLVGAVTYAARVPERWHPRKYDNWGSSHQVLHISVILAAVAHMIGLFRAFDFLHTHGVICD</sequence>
<comment type="similarity">
    <text evidence="2">Belongs to the ADIPOR family.</text>
</comment>
<feature type="transmembrane region" description="Helical" evidence="7">
    <location>
        <begin position="240"/>
        <end position="260"/>
    </location>
</feature>
<name>A0A5M8Q410_9LECA</name>
<evidence type="ECO:0000256" key="1">
    <source>
        <dbReference type="ARBA" id="ARBA00004141"/>
    </source>
</evidence>
<keyword evidence="6" id="KW-0479">Metal-binding</keyword>
<dbReference type="AlphaFoldDB" id="A0A5M8Q410"/>
<feature type="transmembrane region" description="Helical" evidence="7">
    <location>
        <begin position="178"/>
        <end position="197"/>
    </location>
</feature>
<feature type="transmembrane region" description="Helical" evidence="7">
    <location>
        <begin position="76"/>
        <end position="99"/>
    </location>
</feature>
<dbReference type="Pfam" id="PF03006">
    <property type="entry name" value="HlyIII"/>
    <property type="match status" value="1"/>
</dbReference>
<feature type="transmembrane region" description="Helical" evidence="7">
    <location>
        <begin position="209"/>
        <end position="228"/>
    </location>
</feature>
<evidence type="ECO:0000256" key="3">
    <source>
        <dbReference type="ARBA" id="ARBA00022692"/>
    </source>
</evidence>
<dbReference type="GO" id="GO:0038023">
    <property type="term" value="F:signaling receptor activity"/>
    <property type="evidence" value="ECO:0007669"/>
    <property type="project" value="TreeGrafter"/>
</dbReference>
<dbReference type="Proteomes" id="UP000324767">
    <property type="component" value="Unassembled WGS sequence"/>
</dbReference>
<organism evidence="8 9">
    <name type="scientific">Lasallia pustulata</name>
    <dbReference type="NCBI Taxonomy" id="136370"/>
    <lineage>
        <taxon>Eukaryota</taxon>
        <taxon>Fungi</taxon>
        <taxon>Dikarya</taxon>
        <taxon>Ascomycota</taxon>
        <taxon>Pezizomycotina</taxon>
        <taxon>Lecanoromycetes</taxon>
        <taxon>OSLEUM clade</taxon>
        <taxon>Umbilicariomycetidae</taxon>
        <taxon>Umbilicariales</taxon>
        <taxon>Umbilicariaceae</taxon>
        <taxon>Lasallia</taxon>
    </lineage>
</organism>
<dbReference type="GO" id="GO:0006882">
    <property type="term" value="P:intracellular zinc ion homeostasis"/>
    <property type="evidence" value="ECO:0007669"/>
    <property type="project" value="TreeGrafter"/>
</dbReference>
<dbReference type="OrthoDB" id="529367at2759"/>
<evidence type="ECO:0000256" key="5">
    <source>
        <dbReference type="ARBA" id="ARBA00023136"/>
    </source>
</evidence>
<evidence type="ECO:0000256" key="7">
    <source>
        <dbReference type="SAM" id="Phobius"/>
    </source>
</evidence>
<protein>
    <submittedName>
        <fullName evidence="8">Hemolysin-III channel</fullName>
    </submittedName>
</protein>
<evidence type="ECO:0000256" key="4">
    <source>
        <dbReference type="ARBA" id="ARBA00022989"/>
    </source>
</evidence>
<reference evidence="8 9" key="1">
    <citation type="submission" date="2019-09" db="EMBL/GenBank/DDBJ databases">
        <title>The hologenome of the rock-dwelling lichen Lasallia pustulata.</title>
        <authorList>
            <person name="Greshake Tzovaras B."/>
            <person name="Segers F."/>
            <person name="Bicker A."/>
            <person name="Dal Grande F."/>
            <person name="Otte J."/>
            <person name="Hankeln T."/>
            <person name="Schmitt I."/>
            <person name="Ebersberger I."/>
        </authorList>
    </citation>
    <scope>NUCLEOTIDE SEQUENCE [LARGE SCALE GENOMIC DNA]</scope>
    <source>
        <strain evidence="8">A1-1</strain>
    </source>
</reference>
<dbReference type="GO" id="GO:0016020">
    <property type="term" value="C:membrane"/>
    <property type="evidence" value="ECO:0007669"/>
    <property type="project" value="UniProtKB-SubCell"/>
</dbReference>
<proteinExistence type="inferred from homology"/>
<comment type="caution">
    <text evidence="8">The sequence shown here is derived from an EMBL/GenBank/DDBJ whole genome shotgun (WGS) entry which is preliminary data.</text>
</comment>
<feature type="binding site" evidence="6">
    <location>
        <position position="132"/>
    </location>
    <ligand>
        <name>Zn(2+)</name>
        <dbReference type="ChEBI" id="CHEBI:29105"/>
    </ligand>
</feature>
<keyword evidence="6" id="KW-0862">Zinc</keyword>
<dbReference type="EMBL" id="VXIT01000001">
    <property type="protein sequence ID" value="KAA6416140.1"/>
    <property type="molecule type" value="Genomic_DNA"/>
</dbReference>
<evidence type="ECO:0000256" key="2">
    <source>
        <dbReference type="ARBA" id="ARBA00007018"/>
    </source>
</evidence>
<feature type="binding site" evidence="6">
    <location>
        <position position="282"/>
    </location>
    <ligand>
        <name>Zn(2+)</name>
        <dbReference type="ChEBI" id="CHEBI:29105"/>
    </ligand>
</feature>
<dbReference type="GO" id="GO:0046872">
    <property type="term" value="F:metal ion binding"/>
    <property type="evidence" value="ECO:0007669"/>
    <property type="project" value="UniProtKB-KW"/>
</dbReference>
<accession>A0A5M8Q410</accession>
<gene>
    <name evidence="8" type="ORF">FRX48_00859</name>
</gene>
<dbReference type="PANTHER" id="PTHR20855:SF52">
    <property type="entry name" value="ADIPONECTIN RECEPTOR PROTEIN"/>
    <property type="match status" value="1"/>
</dbReference>
<feature type="transmembrane region" description="Helical" evidence="7">
    <location>
        <begin position="111"/>
        <end position="135"/>
    </location>
</feature>
<evidence type="ECO:0000256" key="6">
    <source>
        <dbReference type="PIRSR" id="PIRSR604254-1"/>
    </source>
</evidence>